<feature type="modified residue" description="Phosphohistidine; by HPr" evidence="7">
    <location>
        <position position="78"/>
    </location>
</feature>
<dbReference type="PANTHER" id="PTHR34382">
    <property type="entry name" value="PTS SYSTEM N,N'-DIACETYLCHITOBIOSE-SPECIFIC EIIA COMPONENT"/>
    <property type="match status" value="1"/>
</dbReference>
<keyword evidence="6" id="KW-0460">Magnesium</keyword>
<keyword evidence="6" id="KW-0479">Metal-binding</keyword>
<organism evidence="8 11">
    <name type="scientific">Aerococcus mictus</name>
    <dbReference type="NCBI Taxonomy" id="2976810"/>
    <lineage>
        <taxon>Bacteria</taxon>
        <taxon>Bacillati</taxon>
        <taxon>Bacillota</taxon>
        <taxon>Bacilli</taxon>
        <taxon>Lactobacillales</taxon>
        <taxon>Aerococcaceae</taxon>
        <taxon>Aerococcus</taxon>
    </lineage>
</organism>
<feature type="binding site" evidence="6">
    <location>
        <position position="81"/>
    </location>
    <ligand>
        <name>Mg(2+)</name>
        <dbReference type="ChEBI" id="CHEBI:18420"/>
        <note>ligand shared between all trimeric partners</note>
    </ligand>
</feature>
<sequence length="108" mass="11999">MSDEQYLQDIMGLIMYSGDAKGKAIEAIQAAKKNNFILAEEKFKEATVSLNTAHKSQTGLLTAEAQGEKLDINLLMIHGQDHLMTAITFIDLAKEIVEVYERKAQEAN</sequence>
<dbReference type="Proteomes" id="UP000250354">
    <property type="component" value="Chromosome"/>
</dbReference>
<dbReference type="GO" id="GO:0009401">
    <property type="term" value="P:phosphoenolpyruvate-dependent sugar phosphotransferase system"/>
    <property type="evidence" value="ECO:0007669"/>
    <property type="project" value="UniProtKB-KW"/>
</dbReference>
<protein>
    <submittedName>
        <fullName evidence="8">PTS lactose/cellobiose transporter subunit IIA</fullName>
    </submittedName>
</protein>
<dbReference type="GO" id="GO:0046872">
    <property type="term" value="F:metal ion binding"/>
    <property type="evidence" value="ECO:0007669"/>
    <property type="project" value="UniProtKB-KW"/>
</dbReference>
<evidence type="ECO:0000256" key="7">
    <source>
        <dbReference type="PROSITE-ProRule" id="PRU00418"/>
    </source>
</evidence>
<dbReference type="PROSITE" id="PS51095">
    <property type="entry name" value="PTS_EIIA_TYPE_3"/>
    <property type="match status" value="1"/>
</dbReference>
<feature type="active site" description="Tele-phosphohistidine intermediate" evidence="5">
    <location>
        <position position="78"/>
    </location>
</feature>
<evidence type="ECO:0000313" key="10">
    <source>
        <dbReference type="Proteomes" id="UP000250354"/>
    </source>
</evidence>
<gene>
    <name evidence="9" type="ORF">DBT44_0008935</name>
    <name evidence="8" type="ORF">ODY61_07265</name>
</gene>
<keyword evidence="2" id="KW-0762">Sugar transport</keyword>
<dbReference type="EMBL" id="JAOTMY010000003">
    <property type="protein sequence ID" value="MCY3087903.1"/>
    <property type="molecule type" value="Genomic_DNA"/>
</dbReference>
<evidence type="ECO:0000256" key="2">
    <source>
        <dbReference type="ARBA" id="ARBA00022597"/>
    </source>
</evidence>
<proteinExistence type="predicted"/>
<keyword evidence="1" id="KW-0813">Transport</keyword>
<evidence type="ECO:0000256" key="3">
    <source>
        <dbReference type="ARBA" id="ARBA00022679"/>
    </source>
</evidence>
<evidence type="ECO:0000256" key="1">
    <source>
        <dbReference type="ARBA" id="ARBA00022448"/>
    </source>
</evidence>
<evidence type="ECO:0000313" key="8">
    <source>
        <dbReference type="EMBL" id="MCY3087903.1"/>
    </source>
</evidence>
<name>A0A1E9PMZ5_9LACT</name>
<comment type="cofactor">
    <cofactor evidence="6">
        <name>Mg(2+)</name>
        <dbReference type="ChEBI" id="CHEBI:18420"/>
    </cofactor>
    <text evidence="6">Binds 1 Mg(2+) ion per trimer.</text>
</comment>
<dbReference type="AlphaFoldDB" id="A0A1E9PMZ5"/>
<accession>A0A1E9PMZ5</accession>
<dbReference type="Proteomes" id="UP001069047">
    <property type="component" value="Unassembled WGS sequence"/>
</dbReference>
<dbReference type="GO" id="GO:0016740">
    <property type="term" value="F:transferase activity"/>
    <property type="evidence" value="ECO:0007669"/>
    <property type="project" value="UniProtKB-KW"/>
</dbReference>
<dbReference type="SUPFAM" id="SSF46973">
    <property type="entry name" value="Enzyme IIa from lactose specific PTS, IIa-lac"/>
    <property type="match status" value="1"/>
</dbReference>
<keyword evidence="3" id="KW-0808">Transferase</keyword>
<dbReference type="RefSeq" id="WP_070558742.1">
    <property type="nucleotide sequence ID" value="NZ_CAJHLJ010000004.1"/>
</dbReference>
<dbReference type="CDD" id="cd00215">
    <property type="entry name" value="PTS_IIA_lac"/>
    <property type="match status" value="1"/>
</dbReference>
<evidence type="ECO:0000256" key="6">
    <source>
        <dbReference type="PIRSR" id="PIRSR000699-2"/>
    </source>
</evidence>
<dbReference type="Pfam" id="PF02255">
    <property type="entry name" value="PTS_IIA"/>
    <property type="match status" value="1"/>
</dbReference>
<keyword evidence="10" id="KW-1185">Reference proteome</keyword>
<dbReference type="EMBL" id="CP145132">
    <property type="protein sequence ID" value="WWC54493.1"/>
    <property type="molecule type" value="Genomic_DNA"/>
</dbReference>
<evidence type="ECO:0000313" key="11">
    <source>
        <dbReference type="Proteomes" id="UP001069047"/>
    </source>
</evidence>
<evidence type="ECO:0000256" key="4">
    <source>
        <dbReference type="ARBA" id="ARBA00022683"/>
    </source>
</evidence>
<dbReference type="InterPro" id="IPR003188">
    <property type="entry name" value="PTS_IIA_lac/cel"/>
</dbReference>
<dbReference type="PANTHER" id="PTHR34382:SF7">
    <property type="entry name" value="PTS SYSTEM N,N'-DIACETYLCHITOBIOSE-SPECIFIC EIIA COMPONENT"/>
    <property type="match status" value="1"/>
</dbReference>
<dbReference type="PIRSF" id="PIRSF000699">
    <property type="entry name" value="PTS_IILac_III"/>
    <property type="match status" value="1"/>
</dbReference>
<dbReference type="GeneID" id="86858321"/>
<dbReference type="InterPro" id="IPR036542">
    <property type="entry name" value="PTS_IIA_lac/cel_sf"/>
</dbReference>
<keyword evidence="4" id="KW-0598">Phosphotransferase system</keyword>
<reference evidence="9 10" key="1">
    <citation type="journal article" date="2020" name="J. Bacteriol.">
        <title>Aerococcus urinae Isolated from Women with Lower Urinary Tract Symptoms: In Vitro Aggregation and Genome Analysis.</title>
        <authorList>
            <person name="Hilt E.E."/>
            <person name="Putonti C."/>
            <person name="Thomas-White K."/>
            <person name="Lewis A.L."/>
            <person name="Visick K.L."/>
            <person name="Gilbert N.M."/>
            <person name="Wolfe A.J."/>
        </authorList>
    </citation>
    <scope>NUCLEOTIDE SEQUENCE [LARGE SCALE GENOMIC DNA]</scope>
    <source>
        <strain evidence="9 10">UMB1016</strain>
    </source>
</reference>
<accession>A0A9Q4DFH0</accession>
<evidence type="ECO:0000256" key="5">
    <source>
        <dbReference type="PIRSR" id="PIRSR000699-1"/>
    </source>
</evidence>
<reference evidence="9" key="3">
    <citation type="submission" date="2024-02" db="EMBL/GenBank/DDBJ databases">
        <authorList>
            <person name="Choi B."/>
        </authorList>
    </citation>
    <scope>NUCLEOTIDE SEQUENCE</scope>
    <source>
        <strain evidence="9">UMB1016</strain>
    </source>
</reference>
<dbReference type="Gene3D" id="1.20.58.80">
    <property type="entry name" value="Phosphotransferase system, lactose/cellobiose-type IIA subunit"/>
    <property type="match status" value="1"/>
</dbReference>
<evidence type="ECO:0000313" key="9">
    <source>
        <dbReference type="EMBL" id="WWC54493.1"/>
    </source>
</evidence>
<reference evidence="8" key="2">
    <citation type="submission" date="2022-09" db="EMBL/GenBank/DDBJ databases">
        <title>Aerococcus urinae taxonomy study.</title>
        <authorList>
            <person name="Christensen J."/>
            <person name="Senneby E."/>
        </authorList>
    </citation>
    <scope>NUCLEOTIDE SEQUENCE</scope>
    <source>
        <strain evidence="8">LUND-41-B12</strain>
    </source>
</reference>